<dbReference type="AlphaFoldDB" id="A0A1I3B2I0"/>
<dbReference type="InterPro" id="IPR011256">
    <property type="entry name" value="Reg_factor_effector_dom_sf"/>
</dbReference>
<dbReference type="EMBL" id="FOQA01000001">
    <property type="protein sequence ID" value="SFH56517.1"/>
    <property type="molecule type" value="Genomic_DNA"/>
</dbReference>
<dbReference type="PROSITE" id="PS01124">
    <property type="entry name" value="HTH_ARAC_FAMILY_2"/>
    <property type="match status" value="1"/>
</dbReference>
<dbReference type="Proteomes" id="UP000199287">
    <property type="component" value="Unassembled WGS sequence"/>
</dbReference>
<dbReference type="OrthoDB" id="9801721at2"/>
<evidence type="ECO:0000256" key="1">
    <source>
        <dbReference type="ARBA" id="ARBA00023015"/>
    </source>
</evidence>
<dbReference type="STRING" id="69895.SAMN05192551_101545"/>
<keyword evidence="6" id="KW-1185">Reference proteome</keyword>
<accession>A0A1I3B2I0</accession>
<name>A0A1I3B2I0_9FIRM</name>
<dbReference type="InterPro" id="IPR020449">
    <property type="entry name" value="Tscrpt_reg_AraC-type_HTH"/>
</dbReference>
<keyword evidence="3" id="KW-0804">Transcription</keyword>
<protein>
    <submittedName>
        <fullName evidence="5">AraC family transcriptional regulator</fullName>
    </submittedName>
</protein>
<dbReference type="SMART" id="SM00342">
    <property type="entry name" value="HTH_ARAC"/>
    <property type="match status" value="1"/>
</dbReference>
<dbReference type="Gene3D" id="1.10.10.60">
    <property type="entry name" value="Homeodomain-like"/>
    <property type="match status" value="2"/>
</dbReference>
<evidence type="ECO:0000256" key="3">
    <source>
        <dbReference type="ARBA" id="ARBA00023163"/>
    </source>
</evidence>
<dbReference type="Gene3D" id="3.20.80.10">
    <property type="entry name" value="Regulatory factor, effector binding domain"/>
    <property type="match status" value="1"/>
</dbReference>
<dbReference type="InterPro" id="IPR050959">
    <property type="entry name" value="MarA-like"/>
</dbReference>
<evidence type="ECO:0000313" key="5">
    <source>
        <dbReference type="EMBL" id="SFH56517.1"/>
    </source>
</evidence>
<keyword evidence="2" id="KW-0238">DNA-binding</keyword>
<dbReference type="RefSeq" id="WP_093369405.1">
    <property type="nucleotide sequence ID" value="NZ_FOQA01000001.1"/>
</dbReference>
<evidence type="ECO:0000313" key="6">
    <source>
        <dbReference type="Proteomes" id="UP000199287"/>
    </source>
</evidence>
<proteinExistence type="predicted"/>
<keyword evidence="1" id="KW-0805">Transcription regulation</keyword>
<dbReference type="InterPro" id="IPR029441">
    <property type="entry name" value="Cass2"/>
</dbReference>
<dbReference type="PANTHER" id="PTHR47504:SF5">
    <property type="entry name" value="RIGHT ORIGIN-BINDING PROTEIN"/>
    <property type="match status" value="1"/>
</dbReference>
<dbReference type="InterPro" id="IPR009057">
    <property type="entry name" value="Homeodomain-like_sf"/>
</dbReference>
<gene>
    <name evidence="5" type="ORF">SAMN05192551_101545</name>
</gene>
<dbReference type="GO" id="GO:0043565">
    <property type="term" value="F:sequence-specific DNA binding"/>
    <property type="evidence" value="ECO:0007669"/>
    <property type="project" value="InterPro"/>
</dbReference>
<evidence type="ECO:0000259" key="4">
    <source>
        <dbReference type="PROSITE" id="PS01124"/>
    </source>
</evidence>
<dbReference type="InterPro" id="IPR018060">
    <property type="entry name" value="HTH_AraC"/>
</dbReference>
<feature type="domain" description="HTH araC/xylS-type" evidence="4">
    <location>
        <begin position="8"/>
        <end position="106"/>
    </location>
</feature>
<dbReference type="GO" id="GO:0003700">
    <property type="term" value="F:DNA-binding transcription factor activity"/>
    <property type="evidence" value="ECO:0007669"/>
    <property type="project" value="InterPro"/>
</dbReference>
<dbReference type="InterPro" id="IPR010499">
    <property type="entry name" value="AraC_E-bd"/>
</dbReference>
<dbReference type="Pfam" id="PF14526">
    <property type="entry name" value="Cass2"/>
    <property type="match status" value="1"/>
</dbReference>
<dbReference type="SMART" id="SM00871">
    <property type="entry name" value="AraC_E_bind"/>
    <property type="match status" value="1"/>
</dbReference>
<dbReference type="SUPFAM" id="SSF55136">
    <property type="entry name" value="Probable bacterial effector-binding domain"/>
    <property type="match status" value="1"/>
</dbReference>
<dbReference type="SUPFAM" id="SSF46689">
    <property type="entry name" value="Homeodomain-like"/>
    <property type="match status" value="2"/>
</dbReference>
<dbReference type="PRINTS" id="PR00032">
    <property type="entry name" value="HTHARAC"/>
</dbReference>
<evidence type="ECO:0000256" key="2">
    <source>
        <dbReference type="ARBA" id="ARBA00023125"/>
    </source>
</evidence>
<sequence>MHAWEAIQKTIDFVEENIGEELEIEALAKIAGLSPFYFQRLFKRLVKKPVKEYIKLRRLARATDLLIRTERRIIDVALEVGFSSHESFTRSFKEAYQLTPDQYRRKPTRLNHFSKPELLLNYTMIELDVPLITEGIVLEITRKSVTLPEIYVGLSSSISSNKAPVGFVTGIDSPGSVWDSFHKRKVRLRNKIDPGAEVGVSFSEGKKDGEFNYFAGAVAKNDLDIPEGFNKWTLPAGEYVVCCVEAETIDELVGDALGKAINYLLNSWLANRGLVTKPFLVEKYDNNRLDDAYMEIWVKPEPKQIS</sequence>
<dbReference type="PROSITE" id="PS00041">
    <property type="entry name" value="HTH_ARAC_FAMILY_1"/>
    <property type="match status" value="1"/>
</dbReference>
<dbReference type="InterPro" id="IPR018062">
    <property type="entry name" value="HTH_AraC-typ_CS"/>
</dbReference>
<dbReference type="PANTHER" id="PTHR47504">
    <property type="entry name" value="RIGHT ORIGIN-BINDING PROTEIN"/>
    <property type="match status" value="1"/>
</dbReference>
<organism evidence="5 6">
    <name type="scientific">Tindallia magadiensis</name>
    <dbReference type="NCBI Taxonomy" id="69895"/>
    <lineage>
        <taxon>Bacteria</taxon>
        <taxon>Bacillati</taxon>
        <taxon>Bacillota</taxon>
        <taxon>Clostridia</taxon>
        <taxon>Peptostreptococcales</taxon>
        <taxon>Tindalliaceae</taxon>
        <taxon>Tindallia</taxon>
    </lineage>
</organism>
<dbReference type="Pfam" id="PF12833">
    <property type="entry name" value="HTH_18"/>
    <property type="match status" value="1"/>
</dbReference>
<reference evidence="6" key="1">
    <citation type="submission" date="2016-10" db="EMBL/GenBank/DDBJ databases">
        <authorList>
            <person name="Varghese N."/>
            <person name="Submissions S."/>
        </authorList>
    </citation>
    <scope>NUCLEOTIDE SEQUENCE [LARGE SCALE GENOMIC DNA]</scope>
    <source>
        <strain evidence="6">Z-7934</strain>
    </source>
</reference>